<dbReference type="Gene3D" id="3.30.710.10">
    <property type="entry name" value="Potassium Channel Kv1.1, Chain A"/>
    <property type="match status" value="1"/>
</dbReference>
<dbReference type="AlphaFoldDB" id="A0A1W0WM30"/>
<evidence type="ECO:0000313" key="4">
    <source>
        <dbReference type="Proteomes" id="UP000192578"/>
    </source>
</evidence>
<dbReference type="EMBL" id="MTYJ01000076">
    <property type="protein sequence ID" value="OQV16255.1"/>
    <property type="molecule type" value="Genomic_DNA"/>
</dbReference>
<keyword evidence="4" id="KW-1185">Reference proteome</keyword>
<dbReference type="SUPFAM" id="SSF52540">
    <property type="entry name" value="P-loop containing nucleoside triphosphate hydrolases"/>
    <property type="match status" value="1"/>
</dbReference>
<dbReference type="OrthoDB" id="6359816at2759"/>
<dbReference type="InterPro" id="IPR001806">
    <property type="entry name" value="Small_GTPase"/>
</dbReference>
<dbReference type="SUPFAM" id="SSF54695">
    <property type="entry name" value="POZ domain"/>
    <property type="match status" value="1"/>
</dbReference>
<dbReference type="Proteomes" id="UP000192578">
    <property type="component" value="Unassembled WGS sequence"/>
</dbReference>
<evidence type="ECO:0000313" key="3">
    <source>
        <dbReference type="EMBL" id="OQV16255.1"/>
    </source>
</evidence>
<dbReference type="PROSITE" id="PS50097">
    <property type="entry name" value="BTB"/>
    <property type="match status" value="1"/>
</dbReference>
<proteinExistence type="predicted"/>
<dbReference type="Pfam" id="PF00071">
    <property type="entry name" value="Ras"/>
    <property type="match status" value="1"/>
</dbReference>
<dbReference type="SMART" id="SM00175">
    <property type="entry name" value="RAB"/>
    <property type="match status" value="1"/>
</dbReference>
<feature type="domain" description="BTB" evidence="2">
    <location>
        <begin position="182"/>
        <end position="244"/>
    </location>
</feature>
<protein>
    <submittedName>
        <fullName evidence="3">Speckle-type POZ protein-like</fullName>
    </submittedName>
</protein>
<evidence type="ECO:0000256" key="1">
    <source>
        <dbReference type="SAM" id="MobiDB-lite"/>
    </source>
</evidence>
<dbReference type="Gene3D" id="6.10.250.3030">
    <property type="match status" value="1"/>
</dbReference>
<name>A0A1W0WM30_HYPEX</name>
<dbReference type="InterPro" id="IPR000210">
    <property type="entry name" value="BTB/POZ_dom"/>
</dbReference>
<dbReference type="GO" id="GO:0003924">
    <property type="term" value="F:GTPase activity"/>
    <property type="evidence" value="ECO:0007669"/>
    <property type="project" value="InterPro"/>
</dbReference>
<evidence type="ECO:0000259" key="2">
    <source>
        <dbReference type="PROSITE" id="PS50097"/>
    </source>
</evidence>
<gene>
    <name evidence="3" type="ORF">BV898_09564</name>
</gene>
<dbReference type="PRINTS" id="PR00449">
    <property type="entry name" value="RASTRNSFRMNG"/>
</dbReference>
<dbReference type="GO" id="GO:0005525">
    <property type="term" value="F:GTP binding"/>
    <property type="evidence" value="ECO:0007669"/>
    <property type="project" value="InterPro"/>
</dbReference>
<dbReference type="Gene3D" id="3.40.50.300">
    <property type="entry name" value="P-loop containing nucleotide triphosphate hydrolases"/>
    <property type="match status" value="2"/>
</dbReference>
<feature type="region of interest" description="Disordered" evidence="1">
    <location>
        <begin position="342"/>
        <end position="364"/>
    </location>
</feature>
<dbReference type="CDD" id="cd18186">
    <property type="entry name" value="BTB_POZ_ZBTB_KLHL-like"/>
    <property type="match status" value="1"/>
</dbReference>
<comment type="caution">
    <text evidence="3">The sequence shown here is derived from an EMBL/GenBank/DDBJ whole genome shotgun (WGS) entry which is preliminary data.</text>
</comment>
<dbReference type="InterPro" id="IPR011333">
    <property type="entry name" value="SKP1/BTB/POZ_sf"/>
</dbReference>
<reference evidence="4" key="1">
    <citation type="submission" date="2017-01" db="EMBL/GenBank/DDBJ databases">
        <title>Comparative genomics of anhydrobiosis in the tardigrade Hypsibius dujardini.</title>
        <authorList>
            <person name="Yoshida Y."/>
            <person name="Koutsovoulos G."/>
            <person name="Laetsch D."/>
            <person name="Stevens L."/>
            <person name="Kumar S."/>
            <person name="Horikawa D."/>
            <person name="Ishino K."/>
            <person name="Komine S."/>
            <person name="Tomita M."/>
            <person name="Blaxter M."/>
            <person name="Arakawa K."/>
        </authorList>
    </citation>
    <scope>NUCLEOTIDE SEQUENCE [LARGE SCALE GENOMIC DNA]</scope>
    <source>
        <strain evidence="4">Z151</strain>
    </source>
</reference>
<accession>A0A1W0WM30</accession>
<sequence>MAFPGMNTYRQTCFTRALVIGESGVGKSSLIARLIRNDFDPYIKSSDTSMCGDFQQSQALIDGQPVTAELWGISGKGVACNRIQVWYGGGFPTRLNGMLKSIRAGQRAVSCTEAKAFADSYGINFVETSCMTGVNISYAFPPVIWEVFYRVRLAREAEGQLALERASMSEHYLKMYLKGDFTDFTIMTSDGRQLLAHRSVLAARSEVFRSMLTHKTKENSKRCCKISDIDGETMDAVLRFMYGGCLTGIDNLGPIVEKVLRASGKYAVDGLFHACQLYLINTINMENAARLLVLADMHSAWQLRELTLRFTARNLNAFMAGGGGVELDDYGQGLKEELVRFSTLRKPPSPKSDQPSSVLPPTSA</sequence>
<dbReference type="PANTHER" id="PTHR24413">
    <property type="entry name" value="SPECKLE-TYPE POZ PROTEIN"/>
    <property type="match status" value="1"/>
</dbReference>
<dbReference type="SMART" id="SM00173">
    <property type="entry name" value="RAS"/>
    <property type="match status" value="1"/>
</dbReference>
<dbReference type="SMART" id="SM00225">
    <property type="entry name" value="BTB"/>
    <property type="match status" value="1"/>
</dbReference>
<dbReference type="InterPro" id="IPR027417">
    <property type="entry name" value="P-loop_NTPase"/>
</dbReference>
<organism evidence="3 4">
    <name type="scientific">Hypsibius exemplaris</name>
    <name type="common">Freshwater tardigrade</name>
    <dbReference type="NCBI Taxonomy" id="2072580"/>
    <lineage>
        <taxon>Eukaryota</taxon>
        <taxon>Metazoa</taxon>
        <taxon>Ecdysozoa</taxon>
        <taxon>Tardigrada</taxon>
        <taxon>Eutardigrada</taxon>
        <taxon>Parachela</taxon>
        <taxon>Hypsibioidea</taxon>
        <taxon>Hypsibiidae</taxon>
        <taxon>Hypsibius</taxon>
    </lineage>
</organism>
<dbReference type="Pfam" id="PF00651">
    <property type="entry name" value="BTB"/>
    <property type="match status" value="1"/>
</dbReference>